<reference evidence="5" key="2">
    <citation type="submission" date="2025-09" db="UniProtKB">
        <authorList>
            <consortium name="Ensembl"/>
        </authorList>
    </citation>
    <scope>IDENTIFICATION</scope>
</reference>
<dbReference type="GO" id="GO:0045579">
    <property type="term" value="P:positive regulation of B cell differentiation"/>
    <property type="evidence" value="ECO:0007669"/>
    <property type="project" value="TreeGrafter"/>
</dbReference>
<dbReference type="PROSITE" id="PS50001">
    <property type="entry name" value="SH2"/>
    <property type="match status" value="1"/>
</dbReference>
<protein>
    <recommendedName>
        <fullName evidence="4">SH2 domain-containing protein</fullName>
    </recommendedName>
</protein>
<dbReference type="PRINTS" id="PR00401">
    <property type="entry name" value="SH2DOMAIN"/>
</dbReference>
<dbReference type="GO" id="GO:0005829">
    <property type="term" value="C:cytosol"/>
    <property type="evidence" value="ECO:0007669"/>
    <property type="project" value="TreeGrafter"/>
</dbReference>
<feature type="domain" description="SH2" evidence="4">
    <location>
        <begin position="8"/>
        <end position="97"/>
    </location>
</feature>
<dbReference type="GeneTree" id="ENSGT00940000171984"/>
<dbReference type="Proteomes" id="UP000694546">
    <property type="component" value="Chromosome 23"/>
</dbReference>
<dbReference type="InterPro" id="IPR000980">
    <property type="entry name" value="SH2"/>
</dbReference>
<dbReference type="AlphaFoldDB" id="A0A8C5B8K3"/>
<evidence type="ECO:0000313" key="5">
    <source>
        <dbReference type="Ensembl" id="ENSGMOP00000042724.1"/>
    </source>
</evidence>
<dbReference type="GO" id="GO:0045779">
    <property type="term" value="P:negative regulation of bone resorption"/>
    <property type="evidence" value="ECO:0007669"/>
    <property type="project" value="TreeGrafter"/>
</dbReference>
<dbReference type="GO" id="GO:0045659">
    <property type="term" value="P:negative regulation of neutrophil differentiation"/>
    <property type="evidence" value="ECO:0007669"/>
    <property type="project" value="TreeGrafter"/>
</dbReference>
<reference evidence="5" key="1">
    <citation type="submission" date="2025-08" db="UniProtKB">
        <authorList>
            <consortium name="Ensembl"/>
        </authorList>
    </citation>
    <scope>IDENTIFICATION</scope>
</reference>
<accession>A0A8C5B8K3</accession>
<dbReference type="Ensembl" id="ENSGMOT00000076410.1">
    <property type="protein sequence ID" value="ENSGMOP00000042724.1"/>
    <property type="gene ID" value="ENSGMOG00000034915.1"/>
</dbReference>
<keyword evidence="1" id="KW-0391">Immunity</keyword>
<dbReference type="GO" id="GO:0050776">
    <property type="term" value="P:regulation of immune response"/>
    <property type="evidence" value="ECO:0007669"/>
    <property type="project" value="TreeGrafter"/>
</dbReference>
<evidence type="ECO:0000259" key="4">
    <source>
        <dbReference type="PROSITE" id="PS50001"/>
    </source>
</evidence>
<evidence type="ECO:0000256" key="3">
    <source>
        <dbReference type="PROSITE-ProRule" id="PRU00191"/>
    </source>
</evidence>
<organism evidence="5 6">
    <name type="scientific">Gadus morhua</name>
    <name type="common">Atlantic cod</name>
    <dbReference type="NCBI Taxonomy" id="8049"/>
    <lineage>
        <taxon>Eukaryota</taxon>
        <taxon>Metazoa</taxon>
        <taxon>Chordata</taxon>
        <taxon>Craniata</taxon>
        <taxon>Vertebrata</taxon>
        <taxon>Euteleostomi</taxon>
        <taxon>Actinopterygii</taxon>
        <taxon>Neopterygii</taxon>
        <taxon>Teleostei</taxon>
        <taxon>Neoteleostei</taxon>
        <taxon>Acanthomorphata</taxon>
        <taxon>Zeiogadaria</taxon>
        <taxon>Gadariae</taxon>
        <taxon>Gadiformes</taxon>
        <taxon>Gadoidei</taxon>
        <taxon>Gadidae</taxon>
        <taxon>Gadus</taxon>
    </lineage>
</organism>
<dbReference type="InterPro" id="IPR036860">
    <property type="entry name" value="SH2_dom_sf"/>
</dbReference>
<dbReference type="KEGG" id="gmh:115537386"/>
<evidence type="ECO:0000256" key="2">
    <source>
        <dbReference type="ARBA" id="ARBA00022999"/>
    </source>
</evidence>
<dbReference type="GO" id="GO:0009968">
    <property type="term" value="P:negative regulation of signal transduction"/>
    <property type="evidence" value="ECO:0007669"/>
    <property type="project" value="TreeGrafter"/>
</dbReference>
<keyword evidence="2 3" id="KW-0727">SH2 domain</keyword>
<dbReference type="OMA" id="IQAAMCL"/>
<sequence length="133" mass="15076">MAVAWPRCYHGGVTKKECEVLLGKKAKEGAFLLRDSETVDGGLCLCVYKQNIVYTYRVMTSGRPEGVPKVYFSNLQELIVHYRKKDQGLATHLRFSVSRVTPPRIKPKVLQDLESAMETVYENSYATYVTVLP</sequence>
<name>A0A8C5B8K3_GADMO</name>
<keyword evidence="6" id="KW-1185">Reference proteome</keyword>
<dbReference type="SMART" id="SM00252">
    <property type="entry name" value="SH2"/>
    <property type="match status" value="1"/>
</dbReference>
<dbReference type="SUPFAM" id="SSF55550">
    <property type="entry name" value="SH2 domain"/>
    <property type="match status" value="1"/>
</dbReference>
<dbReference type="PANTHER" id="PTHR46051:SF3">
    <property type="entry name" value="PHOSPHATIDYLINOSITOL 3,4,5-TRISPHOSPHATE 5-PHOSPHATASE 1"/>
    <property type="match status" value="1"/>
</dbReference>
<dbReference type="GO" id="GO:0002376">
    <property type="term" value="P:immune system process"/>
    <property type="evidence" value="ECO:0007669"/>
    <property type="project" value="UniProtKB-KW"/>
</dbReference>
<dbReference type="PANTHER" id="PTHR46051">
    <property type="entry name" value="SH2 DOMAIN-CONTAINING PROTEIN"/>
    <property type="match status" value="1"/>
</dbReference>
<proteinExistence type="predicted"/>
<dbReference type="Gene3D" id="3.30.505.10">
    <property type="entry name" value="SH2 domain"/>
    <property type="match status" value="1"/>
</dbReference>
<evidence type="ECO:0000256" key="1">
    <source>
        <dbReference type="ARBA" id="ARBA00022859"/>
    </source>
</evidence>
<dbReference type="Pfam" id="PF00017">
    <property type="entry name" value="SH2"/>
    <property type="match status" value="1"/>
</dbReference>
<evidence type="ECO:0000313" key="6">
    <source>
        <dbReference type="Proteomes" id="UP000694546"/>
    </source>
</evidence>